<dbReference type="GO" id="GO:0003700">
    <property type="term" value="F:DNA-binding transcription factor activity"/>
    <property type="evidence" value="ECO:0007669"/>
    <property type="project" value="InterPro"/>
</dbReference>
<keyword evidence="7" id="KW-1185">Reference proteome</keyword>
<evidence type="ECO:0000313" key="6">
    <source>
        <dbReference type="EMBL" id="RHJ89633.1"/>
    </source>
</evidence>
<evidence type="ECO:0000256" key="2">
    <source>
        <dbReference type="ARBA" id="ARBA00023015"/>
    </source>
</evidence>
<dbReference type="SUPFAM" id="SSF53850">
    <property type="entry name" value="Periplasmic binding protein-like II"/>
    <property type="match status" value="1"/>
</dbReference>
<evidence type="ECO:0000256" key="4">
    <source>
        <dbReference type="ARBA" id="ARBA00023163"/>
    </source>
</evidence>
<protein>
    <submittedName>
        <fullName evidence="6">LysR family transcriptional regulator</fullName>
    </submittedName>
</protein>
<reference evidence="6 7" key="1">
    <citation type="submission" date="2018-08" db="EMBL/GenBank/DDBJ databases">
        <title>A genome reference for cultivated species of the human gut microbiota.</title>
        <authorList>
            <person name="Zou Y."/>
            <person name="Xue W."/>
            <person name="Luo G."/>
        </authorList>
    </citation>
    <scope>NUCLEOTIDE SEQUENCE [LARGE SCALE GENOMIC DNA]</scope>
    <source>
        <strain evidence="6 7">AM07-24</strain>
    </source>
</reference>
<dbReference type="InterPro" id="IPR000847">
    <property type="entry name" value="LysR_HTH_N"/>
</dbReference>
<dbReference type="Gene3D" id="1.10.10.10">
    <property type="entry name" value="Winged helix-like DNA-binding domain superfamily/Winged helix DNA-binding domain"/>
    <property type="match status" value="1"/>
</dbReference>
<dbReference type="InterPro" id="IPR036388">
    <property type="entry name" value="WH-like_DNA-bd_sf"/>
</dbReference>
<dbReference type="Proteomes" id="UP000284841">
    <property type="component" value="Unassembled WGS sequence"/>
</dbReference>
<accession>A0A415E762</accession>
<evidence type="ECO:0000313" key="7">
    <source>
        <dbReference type="Proteomes" id="UP000284841"/>
    </source>
</evidence>
<dbReference type="Pfam" id="PF00126">
    <property type="entry name" value="HTH_1"/>
    <property type="match status" value="1"/>
</dbReference>
<dbReference type="RefSeq" id="WP_067540180.1">
    <property type="nucleotide sequence ID" value="NZ_AP025567.1"/>
</dbReference>
<evidence type="ECO:0000259" key="5">
    <source>
        <dbReference type="PROSITE" id="PS50931"/>
    </source>
</evidence>
<dbReference type="STRING" id="1776384.GCA_900086585_02970"/>
<keyword evidence="3" id="KW-0238">DNA-binding</keyword>
<dbReference type="PANTHER" id="PTHR30346:SF28">
    <property type="entry name" value="HTH-TYPE TRANSCRIPTIONAL REGULATOR CYNR"/>
    <property type="match status" value="1"/>
</dbReference>
<proteinExistence type="inferred from homology"/>
<dbReference type="SUPFAM" id="SSF46785">
    <property type="entry name" value="Winged helix' DNA-binding domain"/>
    <property type="match status" value="1"/>
</dbReference>
<organism evidence="6 7">
    <name type="scientific">Emergencia timonensis</name>
    <dbReference type="NCBI Taxonomy" id="1776384"/>
    <lineage>
        <taxon>Bacteria</taxon>
        <taxon>Bacillati</taxon>
        <taxon>Bacillota</taxon>
        <taxon>Clostridia</taxon>
        <taxon>Peptostreptococcales</taxon>
        <taxon>Anaerovoracaceae</taxon>
        <taxon>Emergencia</taxon>
    </lineage>
</organism>
<keyword evidence="4" id="KW-0804">Transcription</keyword>
<dbReference type="AlphaFoldDB" id="A0A415E762"/>
<keyword evidence="2" id="KW-0805">Transcription regulation</keyword>
<comment type="caution">
    <text evidence="6">The sequence shown here is derived from an EMBL/GenBank/DDBJ whole genome shotgun (WGS) entry which is preliminary data.</text>
</comment>
<dbReference type="PRINTS" id="PR00039">
    <property type="entry name" value="HTHLYSR"/>
</dbReference>
<sequence>MELLQLQYFQAVARTGNITQAAKELYISQPCLSRSISRLEQSLGVALFDRKGRNIVLNQYGKAFLKRVNASLKELSDGQQELYDMSEQFSETVSVGAVTLRFLPRLFNQFLHQNGHVKFRLINAKPQEEIERDLQDGAIDVAFTFAPISAEDITCTLLTEEEILLAVPETHPLAKKGAVDLAHIADEPYINLIDDHDFSDLSKSLCKQAGFTPKIRFESPTADFIASLVSEGFGCALFPESWKSTVKLTGISFLHLTSPHCRRFIYLSSHKYNHQSLASIQFIDFVSRFFS</sequence>
<dbReference type="PANTHER" id="PTHR30346">
    <property type="entry name" value="TRANSCRIPTIONAL DUAL REGULATOR HCAR-RELATED"/>
    <property type="match status" value="1"/>
</dbReference>
<dbReference type="Pfam" id="PF03466">
    <property type="entry name" value="LysR_substrate"/>
    <property type="match status" value="1"/>
</dbReference>
<dbReference type="InterPro" id="IPR036390">
    <property type="entry name" value="WH_DNA-bd_sf"/>
</dbReference>
<evidence type="ECO:0000256" key="3">
    <source>
        <dbReference type="ARBA" id="ARBA00023125"/>
    </source>
</evidence>
<dbReference type="CDD" id="cd05466">
    <property type="entry name" value="PBP2_LTTR_substrate"/>
    <property type="match status" value="1"/>
</dbReference>
<dbReference type="GO" id="GO:0003677">
    <property type="term" value="F:DNA binding"/>
    <property type="evidence" value="ECO:0007669"/>
    <property type="project" value="UniProtKB-KW"/>
</dbReference>
<dbReference type="GO" id="GO:0032993">
    <property type="term" value="C:protein-DNA complex"/>
    <property type="evidence" value="ECO:0007669"/>
    <property type="project" value="TreeGrafter"/>
</dbReference>
<dbReference type="GeneID" id="83005286"/>
<name>A0A415E762_9FIRM</name>
<dbReference type="OrthoDB" id="1652954at2"/>
<dbReference type="PROSITE" id="PS50931">
    <property type="entry name" value="HTH_LYSR"/>
    <property type="match status" value="1"/>
</dbReference>
<gene>
    <name evidence="6" type="ORF">DW099_03405</name>
</gene>
<evidence type="ECO:0000256" key="1">
    <source>
        <dbReference type="ARBA" id="ARBA00009437"/>
    </source>
</evidence>
<dbReference type="Gene3D" id="3.40.190.290">
    <property type="match status" value="1"/>
</dbReference>
<dbReference type="FunFam" id="1.10.10.10:FF:000001">
    <property type="entry name" value="LysR family transcriptional regulator"/>
    <property type="match status" value="1"/>
</dbReference>
<dbReference type="EMBL" id="QRMS01000001">
    <property type="protein sequence ID" value="RHJ89633.1"/>
    <property type="molecule type" value="Genomic_DNA"/>
</dbReference>
<comment type="similarity">
    <text evidence="1">Belongs to the LysR transcriptional regulatory family.</text>
</comment>
<feature type="domain" description="HTH lysR-type" evidence="5">
    <location>
        <begin position="1"/>
        <end position="58"/>
    </location>
</feature>
<dbReference type="InterPro" id="IPR005119">
    <property type="entry name" value="LysR_subst-bd"/>
</dbReference>